<dbReference type="PANTHER" id="PTHR37423:SF5">
    <property type="entry name" value="SOLUBLE LYTIC MUREIN TRANSGLYCOSYLASE"/>
    <property type="match status" value="1"/>
</dbReference>
<dbReference type="InterPro" id="IPR008258">
    <property type="entry name" value="Transglycosylase_SLT_dom_1"/>
</dbReference>
<dbReference type="InterPro" id="IPR037061">
    <property type="entry name" value="Lytic_TGlycoase_superhlx_L_sf"/>
</dbReference>
<dbReference type="AlphaFoldDB" id="A0A2S9V731"/>
<evidence type="ECO:0000256" key="1">
    <source>
        <dbReference type="ARBA" id="ARBA00007734"/>
    </source>
</evidence>
<dbReference type="Gene3D" id="1.10.1240.20">
    <property type="entry name" value="Lytic transglycosylase, superhelical linker domain"/>
    <property type="match status" value="1"/>
</dbReference>
<evidence type="ECO:0000256" key="3">
    <source>
        <dbReference type="SAM" id="SignalP"/>
    </source>
</evidence>
<name>A0A2S9V731_9ALTE</name>
<dbReference type="InterPro" id="IPR008939">
    <property type="entry name" value="Lytic_TGlycosylase_superhlx_U"/>
</dbReference>
<dbReference type="Gene3D" id="1.10.530.10">
    <property type="match status" value="1"/>
</dbReference>
<dbReference type="Gene3D" id="1.25.20.10">
    <property type="entry name" value="Bacterial muramidases"/>
    <property type="match status" value="1"/>
</dbReference>
<feature type="domain" description="Transglycosylase SLT" evidence="4">
    <location>
        <begin position="488"/>
        <end position="596"/>
    </location>
</feature>
<organism evidence="6 7">
    <name type="scientific">Alteromonas alba</name>
    <dbReference type="NCBI Taxonomy" id="2079529"/>
    <lineage>
        <taxon>Bacteria</taxon>
        <taxon>Pseudomonadati</taxon>
        <taxon>Pseudomonadota</taxon>
        <taxon>Gammaproteobacteria</taxon>
        <taxon>Alteromonadales</taxon>
        <taxon>Alteromonadaceae</taxon>
        <taxon>Alteromonas/Salinimonas group</taxon>
        <taxon>Alteromonas</taxon>
    </lineage>
</organism>
<dbReference type="RefSeq" id="WP_105935710.1">
    <property type="nucleotide sequence ID" value="NZ_PVNP01000190.1"/>
</dbReference>
<dbReference type="SUPFAM" id="SSF48435">
    <property type="entry name" value="Bacterial muramidases"/>
    <property type="match status" value="1"/>
</dbReference>
<protein>
    <submittedName>
        <fullName evidence="6">Lytic murein transglycosylase</fullName>
    </submittedName>
</protein>
<gene>
    <name evidence="6" type="ORF">C6Y40_17585</name>
</gene>
<evidence type="ECO:0000259" key="4">
    <source>
        <dbReference type="Pfam" id="PF01464"/>
    </source>
</evidence>
<proteinExistence type="inferred from homology"/>
<evidence type="ECO:0000256" key="2">
    <source>
        <dbReference type="ARBA" id="ARBA00022729"/>
    </source>
</evidence>
<dbReference type="GO" id="GO:0042597">
    <property type="term" value="C:periplasmic space"/>
    <property type="evidence" value="ECO:0007669"/>
    <property type="project" value="InterPro"/>
</dbReference>
<dbReference type="Pfam" id="PF14718">
    <property type="entry name" value="SLT_L"/>
    <property type="match status" value="1"/>
</dbReference>
<reference evidence="7" key="1">
    <citation type="journal article" date="2020" name="Int. J. Syst. Evol. Microbiol.">
        <title>Alteromonas alba sp. nov., a marine bacterium isolated from the seawater of the West Pacific Ocean.</title>
        <authorList>
            <person name="Sun C."/>
            <person name="Wu Y.-H."/>
            <person name="Xamxidin M."/>
            <person name="Cheng H."/>
            <person name="Xu X.-W."/>
        </authorList>
    </citation>
    <scope>NUCLEOTIDE SEQUENCE [LARGE SCALE GENOMIC DNA]</scope>
    <source>
        <strain evidence="7">190</strain>
    </source>
</reference>
<comment type="similarity">
    <text evidence="1">Belongs to the transglycosylase Slt family.</text>
</comment>
<dbReference type="InterPro" id="IPR012289">
    <property type="entry name" value="Lytic_TGlycosylase_superhlx_L"/>
</dbReference>
<dbReference type="CDD" id="cd13401">
    <property type="entry name" value="Slt70-like"/>
    <property type="match status" value="1"/>
</dbReference>
<dbReference type="Proteomes" id="UP000238949">
    <property type="component" value="Unassembled WGS sequence"/>
</dbReference>
<dbReference type="PANTHER" id="PTHR37423">
    <property type="entry name" value="SOLUBLE LYTIC MUREIN TRANSGLYCOSYLASE-RELATED"/>
    <property type="match status" value="1"/>
</dbReference>
<evidence type="ECO:0000313" key="7">
    <source>
        <dbReference type="Proteomes" id="UP000238949"/>
    </source>
</evidence>
<evidence type="ECO:0000259" key="5">
    <source>
        <dbReference type="Pfam" id="PF14718"/>
    </source>
</evidence>
<dbReference type="GO" id="GO:0004553">
    <property type="term" value="F:hydrolase activity, hydrolyzing O-glycosyl compounds"/>
    <property type="evidence" value="ECO:0007669"/>
    <property type="project" value="InterPro"/>
</dbReference>
<feature type="domain" description="Lytic transglycosylase superhelical linker" evidence="5">
    <location>
        <begin position="413"/>
        <end position="476"/>
    </location>
</feature>
<keyword evidence="7" id="KW-1185">Reference proteome</keyword>
<feature type="signal peptide" evidence="3">
    <location>
        <begin position="1"/>
        <end position="23"/>
    </location>
</feature>
<feature type="chain" id="PRO_5015752446" evidence="3">
    <location>
        <begin position="24"/>
        <end position="650"/>
    </location>
</feature>
<dbReference type="OrthoDB" id="92254at2"/>
<dbReference type="Pfam" id="PF01464">
    <property type="entry name" value="SLT"/>
    <property type="match status" value="1"/>
</dbReference>
<keyword evidence="2 3" id="KW-0732">Signal</keyword>
<evidence type="ECO:0000313" key="6">
    <source>
        <dbReference type="EMBL" id="PRO72266.1"/>
    </source>
</evidence>
<sequence>MQALRLVLLITLLNWFASPYAVAEDGKLREQQREQFLSLEKQLNTLPVSKLPAIHKDIEDLANYPLVPYLKLRLAERTLGSLSDTTVNEFLARYAGTPLATHLRKRWLDLLSDQQRKAAFIEAYQPGLGTIYTCRYLHYQLQQSDNPDYWFEQVDTLWLSGQSRPDECDPVFKQWQQAGHMTTDRVLGRIEKVVRGGDRNLLGYLQRRLPASHHYLVDLWRQTRRSSSTVLKYSLFPRKYPEQEKAVLYYGLIRLAWQAPAKAIKAFQYWQGKIAFSEAQIRQIYRAIAISLVIEGDDNASEWLAKANVPDAEEDVRHWHLAYMLRQNDWQQALQVIQTAPAEEQRQDAFRYWRARGLSELSAEQVPQQLYGELAKERHYYGFLASARLQQPPELADQPLEMSDYTLARMSTVPAVQRAYELFKLGRYVEARREWYYLNRRLTNEEKRAVTLLASDWGWHDQAIIGFAQTGYFNDVRRRFPMAFAEEFQQQASQHEVDPALAMAIARRESSFMVDAVSPAGARGLMQLMPGTVNYISKQRVGYSTLLQPEQNLEFGIQYLKYLNDKLNHNPVLVSASYNAGWQRVMEWLPTSGEQSLDVWIENIPYRETRHYVKAVMAYRYIYQVQLGQPSHLFDTLSRMKLSADSLTLP</sequence>
<dbReference type="SUPFAM" id="SSF53955">
    <property type="entry name" value="Lysozyme-like"/>
    <property type="match status" value="1"/>
</dbReference>
<comment type="caution">
    <text evidence="6">The sequence shown here is derived from an EMBL/GenBank/DDBJ whole genome shotgun (WGS) entry which is preliminary data.</text>
</comment>
<accession>A0A2S9V731</accession>
<dbReference type="EMBL" id="PVNP01000190">
    <property type="protein sequence ID" value="PRO72266.1"/>
    <property type="molecule type" value="Genomic_DNA"/>
</dbReference>
<dbReference type="InterPro" id="IPR023346">
    <property type="entry name" value="Lysozyme-like_dom_sf"/>
</dbReference>